<evidence type="ECO:0000313" key="4">
    <source>
        <dbReference type="Proteomes" id="UP000559626"/>
    </source>
</evidence>
<proteinExistence type="predicted"/>
<feature type="chain" id="PRO_5030669331" evidence="1">
    <location>
        <begin position="26"/>
        <end position="244"/>
    </location>
</feature>
<name>A0A7Y0AF13_9BACT</name>
<dbReference type="InterPro" id="IPR003779">
    <property type="entry name" value="CMD-like"/>
</dbReference>
<protein>
    <submittedName>
        <fullName evidence="3">Carboxymuconolactone decarboxylase</fullName>
    </submittedName>
</protein>
<feature type="domain" description="Carboxymuconolactone decarboxylase-like" evidence="2">
    <location>
        <begin position="152"/>
        <end position="236"/>
    </location>
</feature>
<dbReference type="Pfam" id="PF02627">
    <property type="entry name" value="CMD"/>
    <property type="match status" value="2"/>
</dbReference>
<dbReference type="InterPro" id="IPR052512">
    <property type="entry name" value="4CMD/NDH-1_regulator"/>
</dbReference>
<dbReference type="PANTHER" id="PTHR33570">
    <property type="entry name" value="4-CARBOXYMUCONOLACTONE DECARBOXYLASE FAMILY PROTEIN"/>
    <property type="match status" value="1"/>
</dbReference>
<keyword evidence="4" id="KW-1185">Reference proteome</keyword>
<dbReference type="AlphaFoldDB" id="A0A7Y0AF13"/>
<accession>A0A7Y0AF13</accession>
<dbReference type="SUPFAM" id="SSF69118">
    <property type="entry name" value="AhpD-like"/>
    <property type="match status" value="1"/>
</dbReference>
<dbReference type="Proteomes" id="UP000559626">
    <property type="component" value="Unassembled WGS sequence"/>
</dbReference>
<dbReference type="PANTHER" id="PTHR33570:SF2">
    <property type="entry name" value="CARBOXYMUCONOLACTONE DECARBOXYLASE-LIKE DOMAIN-CONTAINING PROTEIN"/>
    <property type="match status" value="1"/>
</dbReference>
<feature type="signal peptide" evidence="1">
    <location>
        <begin position="1"/>
        <end position="25"/>
    </location>
</feature>
<reference evidence="3 4" key="1">
    <citation type="submission" date="2020-04" db="EMBL/GenBank/DDBJ databases">
        <title>Hymenobacter polaris sp. nov., isolated from Arctic soil.</title>
        <authorList>
            <person name="Dahal R.H."/>
        </authorList>
    </citation>
    <scope>NUCLEOTIDE SEQUENCE [LARGE SCALE GENOMIC DNA]</scope>
    <source>
        <strain evidence="3 4">RP-2-7</strain>
    </source>
</reference>
<dbReference type="Gene3D" id="1.20.1290.10">
    <property type="entry name" value="AhpD-like"/>
    <property type="match status" value="1"/>
</dbReference>
<keyword evidence="1" id="KW-0732">Signal</keyword>
<evidence type="ECO:0000313" key="3">
    <source>
        <dbReference type="EMBL" id="NML65987.1"/>
    </source>
</evidence>
<dbReference type="GO" id="GO:0051920">
    <property type="term" value="F:peroxiredoxin activity"/>
    <property type="evidence" value="ECO:0007669"/>
    <property type="project" value="InterPro"/>
</dbReference>
<comment type="caution">
    <text evidence="3">The sequence shown here is derived from an EMBL/GenBank/DDBJ whole genome shotgun (WGS) entry which is preliminary data.</text>
</comment>
<gene>
    <name evidence="3" type="ORF">HHL22_12305</name>
</gene>
<dbReference type="EMBL" id="JABBGH010000002">
    <property type="protein sequence ID" value="NML65987.1"/>
    <property type="molecule type" value="Genomic_DNA"/>
</dbReference>
<evidence type="ECO:0000256" key="1">
    <source>
        <dbReference type="SAM" id="SignalP"/>
    </source>
</evidence>
<evidence type="ECO:0000259" key="2">
    <source>
        <dbReference type="Pfam" id="PF02627"/>
    </source>
</evidence>
<dbReference type="InterPro" id="IPR029032">
    <property type="entry name" value="AhpD-like"/>
</dbReference>
<sequence length="244" mass="26459">MTISPLFSKALLVALTTCLAMTTHAHTPLAETLSARQQALVSIAALTAKGDLPHLHDALAQGLDAGLTVNEEKEELVHLYAYCGFPRSINGLNILLKVLDERQAQGKKDVIGKAASPITSTAPKYERGKKVLEQLTGRPEKEPKTGYGAFSPEIDRFLKEHLFADIFERDVLTYQERELVTIAALVSLGGVEPMLQGHLDIGLHTGLTATQLQQLMRVMEAAVGKQEADAGRAVLTKMLATKPK</sequence>
<feature type="domain" description="Carboxymuconolactone decarboxylase-like" evidence="2">
    <location>
        <begin position="29"/>
        <end position="95"/>
    </location>
</feature>
<organism evidence="3 4">
    <name type="scientific">Hymenobacter polaris</name>
    <dbReference type="NCBI Taxonomy" id="2682546"/>
    <lineage>
        <taxon>Bacteria</taxon>
        <taxon>Pseudomonadati</taxon>
        <taxon>Bacteroidota</taxon>
        <taxon>Cytophagia</taxon>
        <taxon>Cytophagales</taxon>
        <taxon>Hymenobacteraceae</taxon>
        <taxon>Hymenobacter</taxon>
    </lineage>
</organism>